<evidence type="ECO:0000256" key="3">
    <source>
        <dbReference type="SAM" id="MobiDB-lite"/>
    </source>
</evidence>
<dbReference type="Proteomes" id="UP000736335">
    <property type="component" value="Unassembled WGS sequence"/>
</dbReference>
<dbReference type="InterPro" id="IPR004000">
    <property type="entry name" value="Actin"/>
</dbReference>
<dbReference type="Pfam" id="PF00022">
    <property type="entry name" value="Actin"/>
    <property type="match status" value="2"/>
</dbReference>
<dbReference type="FunFam" id="3.30.420.40:FF:000058">
    <property type="entry name" value="Putative actin-related protein 5"/>
    <property type="match status" value="1"/>
</dbReference>
<dbReference type="EMBL" id="WIUZ02000006">
    <property type="protein sequence ID" value="KAF9785906.1"/>
    <property type="molecule type" value="Genomic_DNA"/>
</dbReference>
<evidence type="ECO:0000313" key="4">
    <source>
        <dbReference type="EMBL" id="KAF9785906.1"/>
    </source>
</evidence>
<protein>
    <submittedName>
        <fullName evidence="4">Chromatin remodeling complex subunit</fullName>
    </submittedName>
</protein>
<comment type="caution">
    <text evidence="4">The sequence shown here is derived from an EMBL/GenBank/DDBJ whole genome shotgun (WGS) entry which is preliminary data.</text>
</comment>
<dbReference type="SUPFAM" id="SSF53067">
    <property type="entry name" value="Actin-like ATPase domain"/>
    <property type="match status" value="2"/>
</dbReference>
<accession>A0A9P6HF33</accession>
<evidence type="ECO:0000313" key="5">
    <source>
        <dbReference type="Proteomes" id="UP000736335"/>
    </source>
</evidence>
<comment type="similarity">
    <text evidence="1">Belongs to the actin family.</text>
</comment>
<dbReference type="AlphaFoldDB" id="A0A9P6HF33"/>
<evidence type="ECO:0000256" key="1">
    <source>
        <dbReference type="RuleBase" id="RU000487"/>
    </source>
</evidence>
<dbReference type="OrthoDB" id="7340501at2759"/>
<reference evidence="4" key="1">
    <citation type="journal article" date="2020" name="Nat. Commun.">
        <title>Large-scale genome sequencing of mycorrhizal fungi provides insights into the early evolution of symbiotic traits.</title>
        <authorList>
            <person name="Miyauchi S."/>
            <person name="Kiss E."/>
            <person name="Kuo A."/>
            <person name="Drula E."/>
            <person name="Kohler A."/>
            <person name="Sanchez-Garcia M."/>
            <person name="Morin E."/>
            <person name="Andreopoulos B."/>
            <person name="Barry K.W."/>
            <person name="Bonito G."/>
            <person name="Buee M."/>
            <person name="Carver A."/>
            <person name="Chen C."/>
            <person name="Cichocki N."/>
            <person name="Clum A."/>
            <person name="Culley D."/>
            <person name="Crous P.W."/>
            <person name="Fauchery L."/>
            <person name="Girlanda M."/>
            <person name="Hayes R.D."/>
            <person name="Keri Z."/>
            <person name="LaButti K."/>
            <person name="Lipzen A."/>
            <person name="Lombard V."/>
            <person name="Magnuson J."/>
            <person name="Maillard F."/>
            <person name="Murat C."/>
            <person name="Nolan M."/>
            <person name="Ohm R.A."/>
            <person name="Pangilinan J."/>
            <person name="Pereira M.F."/>
            <person name="Perotto S."/>
            <person name="Peter M."/>
            <person name="Pfister S."/>
            <person name="Riley R."/>
            <person name="Sitrit Y."/>
            <person name="Stielow J.B."/>
            <person name="Szollosi G."/>
            <person name="Zifcakova L."/>
            <person name="Stursova M."/>
            <person name="Spatafora J.W."/>
            <person name="Tedersoo L."/>
            <person name="Vaario L.M."/>
            <person name="Yamada A."/>
            <person name="Yan M."/>
            <person name="Wang P."/>
            <person name="Xu J."/>
            <person name="Bruns T."/>
            <person name="Baldrian P."/>
            <person name="Vilgalys R."/>
            <person name="Dunand C."/>
            <person name="Henrissat B."/>
            <person name="Grigoriev I.V."/>
            <person name="Hibbett D."/>
            <person name="Nagy L.G."/>
            <person name="Martin F.M."/>
        </authorList>
    </citation>
    <scope>NUCLEOTIDE SEQUENCE</scope>
    <source>
        <strain evidence="4">UH-Tt-Lm1</strain>
    </source>
</reference>
<proteinExistence type="inferred from homology"/>
<organism evidence="4 5">
    <name type="scientific">Thelephora terrestris</name>
    <dbReference type="NCBI Taxonomy" id="56493"/>
    <lineage>
        <taxon>Eukaryota</taxon>
        <taxon>Fungi</taxon>
        <taxon>Dikarya</taxon>
        <taxon>Basidiomycota</taxon>
        <taxon>Agaricomycotina</taxon>
        <taxon>Agaricomycetes</taxon>
        <taxon>Thelephorales</taxon>
        <taxon>Thelephoraceae</taxon>
        <taxon>Thelephora</taxon>
    </lineage>
</organism>
<evidence type="ECO:0000256" key="2">
    <source>
        <dbReference type="SAM" id="Coils"/>
    </source>
</evidence>
<dbReference type="InterPro" id="IPR043129">
    <property type="entry name" value="ATPase_NBD"/>
</dbReference>
<sequence>MDEDVLEVAYLPAPIPPSPQFPDSYENYRGRGTPLIIDNGATTLRFGFCTSDSPKFGPNIISKYKDRKSNKPLVLFGDAVDTEPGARNQAKTPWEGDILLNFDALENALDYAFVQLGIDTPNVDHPVMMTERLSSNLHSRALTSELMFELYSVPSLVYCVDSVMSFYHNNKPPHGQFTADGLVISFNTASTSVIPILNGKGILSNAKRIPWGSSQVTEYLLKLIQLKYPTFPTRVTSPQANWMLQNFCEFSSDYPALLRSLSDPVALARLGKIIQFPFSQPTVDEKTEEEQARLAEKRKEQGKRLQEMAAKVRMEKLEAKEKDLREMLELRDRKVQTNELEYFHMLHAEGFEGDGALDFAIKKLEASLKKSKKKDGDEEPASLAKTSIPNTYTLHQDEPAIFPLVDVPDAELDEDQLKEKRKQKLLKAGWEARMKARNEKQREKEEREADERRETEDRERDLTAWASGLRKHQEAIINRIKDRARRKAALSDRKSAAAQARMKKIASLANDERVPKKRKKGNGDDMFGADDADWAIYRKINTTEKSSDEEEELQQLQTIEQKLLTHDPAFTIEDTHAYISTKRSALISAFKPVYDEGDPAGKTRIHLNTERWRVCETWFSPSMAGVDSAGIGEVVQNILAAFSAAERARLTQAVFLTGGPSQLPGLAGKTEAALRPILPPDVPLRIVKALDPSTDGWRGMADFSQTDEFARVGITKADYDEWGGERIKKWWGGNWNMAV</sequence>
<dbReference type="PANTHER" id="PTHR11937">
    <property type="entry name" value="ACTIN"/>
    <property type="match status" value="1"/>
</dbReference>
<dbReference type="Gene3D" id="3.30.420.40">
    <property type="match status" value="2"/>
</dbReference>
<feature type="region of interest" description="Disordered" evidence="3">
    <location>
        <begin position="434"/>
        <end position="460"/>
    </location>
</feature>
<keyword evidence="5" id="KW-1185">Reference proteome</keyword>
<feature type="region of interest" description="Disordered" evidence="3">
    <location>
        <begin position="490"/>
        <end position="525"/>
    </location>
</feature>
<keyword evidence="2" id="KW-0175">Coiled coil</keyword>
<gene>
    <name evidence="4" type="ORF">BJ322DRAFT_1005021</name>
</gene>
<feature type="coiled-coil region" evidence="2">
    <location>
        <begin position="307"/>
        <end position="334"/>
    </location>
</feature>
<dbReference type="SMART" id="SM00268">
    <property type="entry name" value="ACTIN"/>
    <property type="match status" value="1"/>
</dbReference>
<reference evidence="4" key="2">
    <citation type="submission" date="2020-11" db="EMBL/GenBank/DDBJ databases">
        <authorList>
            <consortium name="DOE Joint Genome Institute"/>
            <person name="Kuo A."/>
            <person name="Miyauchi S."/>
            <person name="Kiss E."/>
            <person name="Drula E."/>
            <person name="Kohler A."/>
            <person name="Sanchez-Garcia M."/>
            <person name="Andreopoulos B."/>
            <person name="Barry K.W."/>
            <person name="Bonito G."/>
            <person name="Buee M."/>
            <person name="Carver A."/>
            <person name="Chen C."/>
            <person name="Cichocki N."/>
            <person name="Clum A."/>
            <person name="Culley D."/>
            <person name="Crous P.W."/>
            <person name="Fauchery L."/>
            <person name="Girlanda M."/>
            <person name="Hayes R."/>
            <person name="Keri Z."/>
            <person name="Labutti K."/>
            <person name="Lipzen A."/>
            <person name="Lombard V."/>
            <person name="Magnuson J."/>
            <person name="Maillard F."/>
            <person name="Morin E."/>
            <person name="Murat C."/>
            <person name="Nolan M."/>
            <person name="Ohm R."/>
            <person name="Pangilinan J."/>
            <person name="Pereira M."/>
            <person name="Perotto S."/>
            <person name="Peter M."/>
            <person name="Riley R."/>
            <person name="Sitrit Y."/>
            <person name="Stielow B."/>
            <person name="Szollosi G."/>
            <person name="Zifcakova L."/>
            <person name="Stursova M."/>
            <person name="Spatafora J.W."/>
            <person name="Tedersoo L."/>
            <person name="Vaario L.-M."/>
            <person name="Yamada A."/>
            <person name="Yan M."/>
            <person name="Wang P."/>
            <person name="Xu J."/>
            <person name="Bruns T."/>
            <person name="Baldrian P."/>
            <person name="Vilgalys R."/>
            <person name="Henrissat B."/>
            <person name="Grigoriev I.V."/>
            <person name="Hibbett D."/>
            <person name="Nagy L.G."/>
            <person name="Martin F.M."/>
        </authorList>
    </citation>
    <scope>NUCLEOTIDE SEQUENCE</scope>
    <source>
        <strain evidence="4">UH-Tt-Lm1</strain>
    </source>
</reference>
<feature type="region of interest" description="Disordered" evidence="3">
    <location>
        <begin position="371"/>
        <end position="391"/>
    </location>
</feature>
<name>A0A9P6HF33_9AGAM</name>